<feature type="compositionally biased region" description="Basic and acidic residues" evidence="1">
    <location>
        <begin position="130"/>
        <end position="142"/>
    </location>
</feature>
<dbReference type="VEuPathDB" id="FungiDB:PV08_09175"/>
<proteinExistence type="predicted"/>
<dbReference type="OrthoDB" id="2559882at2759"/>
<feature type="region of interest" description="Disordered" evidence="1">
    <location>
        <begin position="28"/>
        <end position="166"/>
    </location>
</feature>
<dbReference type="RefSeq" id="XP_016232118.1">
    <property type="nucleotide sequence ID" value="XM_016383495.1"/>
</dbReference>
<feature type="compositionally biased region" description="Basic and acidic residues" evidence="1">
    <location>
        <begin position="49"/>
        <end position="87"/>
    </location>
</feature>
<dbReference type="AlphaFoldDB" id="A0A0D1ZFZ8"/>
<dbReference type="EMBL" id="KN847498">
    <property type="protein sequence ID" value="KIW11902.1"/>
    <property type="molecule type" value="Genomic_DNA"/>
</dbReference>
<keyword evidence="3" id="KW-1185">Reference proteome</keyword>
<sequence length="166" mass="17910">MYRRRSQFPVWRLTPPVCAVRTRTPALRTFVSSGPRAIGTPKTGPSNDGYKRNEDGTKPIPEHPKDDDSLATHLESKIGEKAKKGESHATGATESSGGESKSEDKEKGTASMTSGGKSHATGESVVPESVQRKAPEKLEKALPESVHPTKGSEIDPDESQARSVRY</sequence>
<evidence type="ECO:0000256" key="1">
    <source>
        <dbReference type="SAM" id="MobiDB-lite"/>
    </source>
</evidence>
<evidence type="ECO:0000313" key="2">
    <source>
        <dbReference type="EMBL" id="KIW11902.1"/>
    </source>
</evidence>
<name>A0A0D1ZFZ8_9EURO</name>
<feature type="compositionally biased region" description="Low complexity" evidence="1">
    <location>
        <begin position="90"/>
        <end position="99"/>
    </location>
</feature>
<reference evidence="2 3" key="1">
    <citation type="submission" date="2015-01" db="EMBL/GenBank/DDBJ databases">
        <title>The Genome Sequence of Exophiala spinifera CBS89968.</title>
        <authorList>
            <consortium name="The Broad Institute Genomics Platform"/>
            <person name="Cuomo C."/>
            <person name="de Hoog S."/>
            <person name="Gorbushina A."/>
            <person name="Stielow B."/>
            <person name="Teixiera M."/>
            <person name="Abouelleil A."/>
            <person name="Chapman S.B."/>
            <person name="Priest M."/>
            <person name="Young S.K."/>
            <person name="Wortman J."/>
            <person name="Nusbaum C."/>
            <person name="Birren B."/>
        </authorList>
    </citation>
    <scope>NUCLEOTIDE SEQUENCE [LARGE SCALE GENOMIC DNA]</scope>
    <source>
        <strain evidence="2 3">CBS 89968</strain>
    </source>
</reference>
<dbReference type="HOGENOM" id="CLU_1602741_0_0_1"/>
<evidence type="ECO:0000313" key="3">
    <source>
        <dbReference type="Proteomes" id="UP000053328"/>
    </source>
</evidence>
<accession>A0A0D1ZFZ8</accession>
<dbReference type="Proteomes" id="UP000053328">
    <property type="component" value="Unassembled WGS sequence"/>
</dbReference>
<protein>
    <submittedName>
        <fullName evidence="2">Uncharacterized protein</fullName>
    </submittedName>
</protein>
<gene>
    <name evidence="2" type="ORF">PV08_09175</name>
</gene>
<dbReference type="GeneID" id="27336258"/>
<organism evidence="2 3">
    <name type="scientific">Exophiala spinifera</name>
    <dbReference type="NCBI Taxonomy" id="91928"/>
    <lineage>
        <taxon>Eukaryota</taxon>
        <taxon>Fungi</taxon>
        <taxon>Dikarya</taxon>
        <taxon>Ascomycota</taxon>
        <taxon>Pezizomycotina</taxon>
        <taxon>Eurotiomycetes</taxon>
        <taxon>Chaetothyriomycetidae</taxon>
        <taxon>Chaetothyriales</taxon>
        <taxon>Herpotrichiellaceae</taxon>
        <taxon>Exophiala</taxon>
    </lineage>
</organism>